<gene>
    <name evidence="14" type="ORF">D0962_00770</name>
</gene>
<dbReference type="Pfam" id="PF08446">
    <property type="entry name" value="PAS_2"/>
    <property type="match status" value="1"/>
</dbReference>
<keyword evidence="8" id="KW-0418">Kinase</keyword>
<dbReference type="FunFam" id="3.30.565.10:FF:000006">
    <property type="entry name" value="Sensor histidine kinase WalK"/>
    <property type="match status" value="1"/>
</dbReference>
<dbReference type="Pfam" id="PF01590">
    <property type="entry name" value="GAF"/>
    <property type="match status" value="1"/>
</dbReference>
<dbReference type="GO" id="GO:0009584">
    <property type="term" value="P:detection of visible light"/>
    <property type="evidence" value="ECO:0007669"/>
    <property type="project" value="InterPro"/>
</dbReference>
<dbReference type="InterPro" id="IPR052162">
    <property type="entry name" value="Sensor_kinase/Photoreceptor"/>
</dbReference>
<dbReference type="InterPro" id="IPR036097">
    <property type="entry name" value="HisK_dim/P_sf"/>
</dbReference>
<evidence type="ECO:0000256" key="2">
    <source>
        <dbReference type="ARBA" id="ARBA00006402"/>
    </source>
</evidence>
<dbReference type="InterPro" id="IPR003018">
    <property type="entry name" value="GAF"/>
</dbReference>
<evidence type="ECO:0000256" key="8">
    <source>
        <dbReference type="ARBA" id="ARBA00022777"/>
    </source>
</evidence>
<dbReference type="SMART" id="SM00065">
    <property type="entry name" value="GAF"/>
    <property type="match status" value="1"/>
</dbReference>
<evidence type="ECO:0000256" key="11">
    <source>
        <dbReference type="ARBA" id="ARBA00023170"/>
    </source>
</evidence>
<reference evidence="14 15" key="1">
    <citation type="journal article" date="2020" name="Microb. Ecol.">
        <title>Ecogenomics of the Marine Benthic Filamentous Cyanobacterium Adonisia.</title>
        <authorList>
            <person name="Walter J.M."/>
            <person name="Coutinho F.H."/>
            <person name="Leomil L."/>
            <person name="Hargreaves P.I."/>
            <person name="Campeao M.E."/>
            <person name="Vieira V.V."/>
            <person name="Silva B.S."/>
            <person name="Fistarol G.O."/>
            <person name="Salomon P.S."/>
            <person name="Sawabe T."/>
            <person name="Mino S."/>
            <person name="Hosokawa M."/>
            <person name="Miyashita H."/>
            <person name="Maruyama F."/>
            <person name="van Verk M.C."/>
            <person name="Dutilh B.E."/>
            <person name="Thompson C.C."/>
            <person name="Thompson F.L."/>
        </authorList>
    </citation>
    <scope>NUCLEOTIDE SEQUENCE [LARGE SCALE GENOMIC DNA]</scope>
    <source>
        <strain evidence="14 15">CCMR0082</strain>
    </source>
</reference>
<dbReference type="InterPro" id="IPR029016">
    <property type="entry name" value="GAF-like_dom_sf"/>
</dbReference>
<keyword evidence="7" id="KW-0808">Transferase</keyword>
<dbReference type="PANTHER" id="PTHR43304:SF1">
    <property type="entry name" value="PAC DOMAIN-CONTAINING PROTEIN"/>
    <property type="match status" value="1"/>
</dbReference>
<feature type="domain" description="Histidine kinase" evidence="13">
    <location>
        <begin position="536"/>
        <end position="750"/>
    </location>
</feature>
<keyword evidence="5" id="KW-0597">Phosphoprotein</keyword>
<dbReference type="PRINTS" id="PR00344">
    <property type="entry name" value="BCTRLSENSOR"/>
</dbReference>
<accession>A0A6M0RYT4</accession>
<dbReference type="Gene3D" id="3.30.565.10">
    <property type="entry name" value="Histidine kinase-like ATPase, C-terminal domain"/>
    <property type="match status" value="1"/>
</dbReference>
<dbReference type="CDD" id="cd16921">
    <property type="entry name" value="HATPase_FilI-like"/>
    <property type="match status" value="1"/>
</dbReference>
<dbReference type="InterPro" id="IPR003661">
    <property type="entry name" value="HisK_dim/P_dom"/>
</dbReference>
<dbReference type="SUPFAM" id="SSF55785">
    <property type="entry name" value="PYP-like sensor domain (PAS domain)"/>
    <property type="match status" value="1"/>
</dbReference>
<dbReference type="SUPFAM" id="SSF55781">
    <property type="entry name" value="GAF domain-like"/>
    <property type="match status" value="2"/>
</dbReference>
<dbReference type="InterPro" id="IPR016132">
    <property type="entry name" value="Phyto_chromo_attachment"/>
</dbReference>
<evidence type="ECO:0000259" key="12">
    <source>
        <dbReference type="PROSITE" id="PS50046"/>
    </source>
</evidence>
<dbReference type="GO" id="GO:0006355">
    <property type="term" value="P:regulation of DNA-templated transcription"/>
    <property type="evidence" value="ECO:0007669"/>
    <property type="project" value="InterPro"/>
</dbReference>
<dbReference type="Proteomes" id="UP000473574">
    <property type="component" value="Unassembled WGS sequence"/>
</dbReference>
<keyword evidence="6" id="KW-0716">Sensory transduction</keyword>
<dbReference type="Gene3D" id="3.30.450.270">
    <property type="match status" value="1"/>
</dbReference>
<evidence type="ECO:0000259" key="13">
    <source>
        <dbReference type="PROSITE" id="PS50109"/>
    </source>
</evidence>
<dbReference type="InterPro" id="IPR036890">
    <property type="entry name" value="HATPase_C_sf"/>
</dbReference>
<dbReference type="CDD" id="cd00082">
    <property type="entry name" value="HisKA"/>
    <property type="match status" value="1"/>
</dbReference>
<dbReference type="Pfam" id="PF00360">
    <property type="entry name" value="PHY"/>
    <property type="match status" value="1"/>
</dbReference>
<dbReference type="InterPro" id="IPR013515">
    <property type="entry name" value="Phytochrome_cen-reg"/>
</dbReference>
<dbReference type="InterPro" id="IPR004358">
    <property type="entry name" value="Sig_transdc_His_kin-like_C"/>
</dbReference>
<evidence type="ECO:0000256" key="1">
    <source>
        <dbReference type="ARBA" id="ARBA00000085"/>
    </source>
</evidence>
<dbReference type="Gene3D" id="3.30.450.20">
    <property type="entry name" value="PAS domain"/>
    <property type="match status" value="1"/>
</dbReference>
<evidence type="ECO:0000313" key="14">
    <source>
        <dbReference type="EMBL" id="NEZ61316.1"/>
    </source>
</evidence>
<dbReference type="GO" id="GO:0009881">
    <property type="term" value="F:photoreceptor activity"/>
    <property type="evidence" value="ECO:0007669"/>
    <property type="project" value="UniProtKB-KW"/>
</dbReference>
<dbReference type="EMBL" id="QZCE01000001">
    <property type="protein sequence ID" value="NEZ61316.1"/>
    <property type="molecule type" value="Genomic_DNA"/>
</dbReference>
<comment type="catalytic activity">
    <reaction evidence="1">
        <text>ATP + protein L-histidine = ADP + protein N-phospho-L-histidine.</text>
        <dbReference type="EC" id="2.7.13.3"/>
    </reaction>
</comment>
<dbReference type="Gene3D" id="1.10.287.130">
    <property type="match status" value="1"/>
</dbReference>
<sequence>MIHTNLTQSSPNLAALKQPSITSLTKIQPHGVVLVLDPNDLTVLQASTNTIDEFALDVRDVIGRPLDEILDPFQVDQFKVGLTEEKLDFINPVKIWVRREGDDYQVFDAVFHRSNDGFLVLELEPALTQENIPFLSFYHLARASINQLESTAELYAFCQVIVREVRKVTGFDRVMLYQFDDDGHGEVVAEEKCEDMEPYLGLHYPESDIPKTARQMFLSNWIRVIPDAAATAVDLYPAKNPVTQQPTDLTHSILRSAYSCHLEYLHNMGVGASLTISLMKDNKLWGLIACHHRTAKYVPYELRKACEFLGRVIFSEIATREEVADHAHRIRIANVQSSLIEAMSQADYFVEGLTGDQASLLELVGASGTAVYFGNRWTLVGATPSENELNYLTQWLGKQLDDDIFYTDALPLIYSDAQRFKHLASGLLAIPISKRSYVLWFRPEVIQTVNWGGDPNNAYAVEESEQGLKLSPRQSFALWKETVRCKSLHWKPIEIKAALELRKAVVNVVLRQAEELALLAQDLERSNAELKKFAYIASHDLQEPLNQVANFVQLLEMRYSEELDQDAKEFINYAVGGVHQMQTLIDDVLLYSKVDIQGIDCALTEVDVALEKALKNLQGRIHETGAVVTYDTMPTLVADGTQLMQLFQNLIGNAIKFRRSEVSPTIHVGVDREEDSWLFSVRDNGIGIDPEFFERIFVIFQRLHTRDEYPGSGMGLAICKKIADCHRGRIWVDSAVGQGATFYFTLPVGGRDRTSGRRTQSYFLDRG</sequence>
<evidence type="ECO:0000256" key="5">
    <source>
        <dbReference type="ARBA" id="ARBA00022553"/>
    </source>
</evidence>
<dbReference type="GO" id="GO:0000155">
    <property type="term" value="F:phosphorelay sensor kinase activity"/>
    <property type="evidence" value="ECO:0007669"/>
    <property type="project" value="InterPro"/>
</dbReference>
<dbReference type="Gene3D" id="3.30.450.40">
    <property type="match status" value="1"/>
</dbReference>
<dbReference type="AlphaFoldDB" id="A0A6M0RYT4"/>
<dbReference type="Pfam" id="PF00512">
    <property type="entry name" value="HisKA"/>
    <property type="match status" value="1"/>
</dbReference>
<dbReference type="SMART" id="SM00388">
    <property type="entry name" value="HisKA"/>
    <property type="match status" value="1"/>
</dbReference>
<dbReference type="PROSITE" id="PS50109">
    <property type="entry name" value="HIS_KIN"/>
    <property type="match status" value="1"/>
</dbReference>
<dbReference type="RefSeq" id="WP_163659179.1">
    <property type="nucleotide sequence ID" value="NZ_QZCE01000001.1"/>
</dbReference>
<evidence type="ECO:0000256" key="7">
    <source>
        <dbReference type="ARBA" id="ARBA00022679"/>
    </source>
</evidence>
<proteinExistence type="inferred from homology"/>
<dbReference type="Pfam" id="PF02518">
    <property type="entry name" value="HATPase_c"/>
    <property type="match status" value="1"/>
</dbReference>
<feature type="domain" description="Phytochrome chromophore attachment site" evidence="12">
    <location>
        <begin position="153"/>
        <end position="311"/>
    </location>
</feature>
<dbReference type="InterPro" id="IPR013654">
    <property type="entry name" value="PAS_2"/>
</dbReference>
<organism evidence="14 15">
    <name type="scientific">Adonisia turfae CCMR0082</name>
    <dbReference type="NCBI Taxonomy" id="2304604"/>
    <lineage>
        <taxon>Bacteria</taxon>
        <taxon>Bacillati</taxon>
        <taxon>Cyanobacteriota</taxon>
        <taxon>Adonisia</taxon>
        <taxon>Adonisia turfae</taxon>
    </lineage>
</organism>
<name>A0A6M0RYT4_9CYAN</name>
<dbReference type="PROSITE" id="PS50046">
    <property type="entry name" value="PHYTOCHROME_2"/>
    <property type="match status" value="1"/>
</dbReference>
<evidence type="ECO:0000256" key="6">
    <source>
        <dbReference type="ARBA" id="ARBA00022606"/>
    </source>
</evidence>
<comment type="caution">
    <text evidence="14">The sequence shown here is derived from an EMBL/GenBank/DDBJ whole genome shotgun (WGS) entry which is preliminary data.</text>
</comment>
<keyword evidence="9" id="KW-0157">Chromophore</keyword>
<dbReference type="SUPFAM" id="SSF47384">
    <property type="entry name" value="Homodimeric domain of signal transducing histidine kinase"/>
    <property type="match status" value="1"/>
</dbReference>
<evidence type="ECO:0000313" key="15">
    <source>
        <dbReference type="Proteomes" id="UP000473574"/>
    </source>
</evidence>
<dbReference type="EC" id="2.7.13.3" evidence="3"/>
<dbReference type="InterPro" id="IPR035965">
    <property type="entry name" value="PAS-like_dom_sf"/>
</dbReference>
<comment type="similarity">
    <text evidence="2">In the N-terminal section; belongs to the phytochrome family.</text>
</comment>
<dbReference type="InterPro" id="IPR003594">
    <property type="entry name" value="HATPase_dom"/>
</dbReference>
<dbReference type="InterPro" id="IPR043150">
    <property type="entry name" value="Phytochrome_PHY_sf"/>
</dbReference>
<keyword evidence="4" id="KW-0600">Photoreceptor protein</keyword>
<evidence type="ECO:0000256" key="9">
    <source>
        <dbReference type="ARBA" id="ARBA00022991"/>
    </source>
</evidence>
<keyword evidence="10" id="KW-0902">Two-component regulatory system</keyword>
<evidence type="ECO:0000256" key="3">
    <source>
        <dbReference type="ARBA" id="ARBA00012438"/>
    </source>
</evidence>
<dbReference type="PANTHER" id="PTHR43304">
    <property type="entry name" value="PHYTOCHROME-LIKE PROTEIN CPH1"/>
    <property type="match status" value="1"/>
</dbReference>
<keyword evidence="11" id="KW-0675">Receptor</keyword>
<dbReference type="InterPro" id="IPR005467">
    <property type="entry name" value="His_kinase_dom"/>
</dbReference>
<evidence type="ECO:0000256" key="4">
    <source>
        <dbReference type="ARBA" id="ARBA00022543"/>
    </source>
</evidence>
<protein>
    <recommendedName>
        <fullName evidence="3">histidine kinase</fullName>
        <ecNumber evidence="3">2.7.13.3</ecNumber>
    </recommendedName>
</protein>
<evidence type="ECO:0000256" key="10">
    <source>
        <dbReference type="ARBA" id="ARBA00023012"/>
    </source>
</evidence>
<dbReference type="SUPFAM" id="SSF55874">
    <property type="entry name" value="ATPase domain of HSP90 chaperone/DNA topoisomerase II/histidine kinase"/>
    <property type="match status" value="1"/>
</dbReference>
<dbReference type="SMART" id="SM00387">
    <property type="entry name" value="HATPase_c"/>
    <property type="match status" value="1"/>
</dbReference>